<comment type="caution">
    <text evidence="4">The sequence shown here is derived from an EMBL/GenBank/DDBJ whole genome shotgun (WGS) entry which is preliminary data.</text>
</comment>
<dbReference type="PANTHER" id="PTHR30273:SF2">
    <property type="entry name" value="PROTEIN FECR"/>
    <property type="match status" value="1"/>
</dbReference>
<feature type="transmembrane region" description="Helical" evidence="1">
    <location>
        <begin position="121"/>
        <end position="143"/>
    </location>
</feature>
<feature type="domain" description="FecR protein" evidence="2">
    <location>
        <begin position="162"/>
        <end position="250"/>
    </location>
</feature>
<dbReference type="AlphaFoldDB" id="A0A3P2A8H0"/>
<dbReference type="InterPro" id="IPR006860">
    <property type="entry name" value="FecR"/>
</dbReference>
<keyword evidence="5" id="KW-1185">Reference proteome</keyword>
<dbReference type="Pfam" id="PF04773">
    <property type="entry name" value="FecR"/>
    <property type="match status" value="1"/>
</dbReference>
<dbReference type="PANTHER" id="PTHR30273">
    <property type="entry name" value="PERIPLASMIC SIGNAL SENSOR AND SIGMA FACTOR ACTIVATOR FECR-RELATED"/>
    <property type="match status" value="1"/>
</dbReference>
<evidence type="ECO:0000256" key="1">
    <source>
        <dbReference type="SAM" id="Phobius"/>
    </source>
</evidence>
<dbReference type="GO" id="GO:0016989">
    <property type="term" value="F:sigma factor antagonist activity"/>
    <property type="evidence" value="ECO:0007669"/>
    <property type="project" value="TreeGrafter"/>
</dbReference>
<dbReference type="Gene3D" id="2.60.120.1440">
    <property type="match status" value="1"/>
</dbReference>
<dbReference type="InterPro" id="IPR012373">
    <property type="entry name" value="Ferrdict_sens_TM"/>
</dbReference>
<keyword evidence="1" id="KW-0812">Transmembrane</keyword>
<dbReference type="Pfam" id="PF16344">
    <property type="entry name" value="FecR_C"/>
    <property type="match status" value="1"/>
</dbReference>
<sequence>MKQHIPWDLIIACLSRNENDTQARELEQWTALPENRALYQQLSRLWAGIQKETGTYTPDKEYYWRKLQARMHEEKALDVRGERLDVRKMQGRARKAEALSAYNTKTTAENRKSRKQSGMSFFLRYVAAASIVLAVIAGGIAYYTMREARNMAAQEVQFANLNGKSQVLLADGTKVWLHNNTSLNYRRLSLGGNREVSMSGEAFFEVSHDARHPFVVQMDGVKLTVYGTKFNIRNMEEQDKVQISLIEGSVGLETSWENRKMRPGETALFDRKTNTLQIESGDVNFDCLWAQKQIVFNQKTLGYISRYLSKWYNVEIELAPELADKYLYTFTLRDEPLEEIMRLIARINPVYYQFDENNKLLITAGKAK</sequence>
<dbReference type="EMBL" id="RQYF01000043">
    <property type="protein sequence ID" value="RRD89913.1"/>
    <property type="molecule type" value="Genomic_DNA"/>
</dbReference>
<reference evidence="4 5" key="1">
    <citation type="submission" date="2018-11" db="EMBL/GenBank/DDBJ databases">
        <title>Genomes From Bacteria Associated with the Canine Oral Cavity: a Test Case for Automated Genome-Based Taxonomic Assignment.</title>
        <authorList>
            <person name="Coil D.A."/>
            <person name="Jospin G."/>
            <person name="Darling A.E."/>
            <person name="Wallis C."/>
            <person name="Davis I.J."/>
            <person name="Harris S."/>
            <person name="Eisen J.A."/>
            <person name="Holcombe L.J."/>
            <person name="O'Flynn C."/>
        </authorList>
    </citation>
    <scope>NUCLEOTIDE SEQUENCE [LARGE SCALE GENOMIC DNA]</scope>
    <source>
        <strain evidence="4 5">OH1047_COT-310</strain>
    </source>
</reference>
<evidence type="ECO:0000313" key="5">
    <source>
        <dbReference type="Proteomes" id="UP000279562"/>
    </source>
</evidence>
<evidence type="ECO:0000259" key="2">
    <source>
        <dbReference type="Pfam" id="PF04773"/>
    </source>
</evidence>
<keyword evidence="1" id="KW-0472">Membrane</keyword>
<accession>A0A3P2A8H0</accession>
<dbReference type="RefSeq" id="WP_125239473.1">
    <property type="nucleotide sequence ID" value="NZ_RQYF01000043.1"/>
</dbReference>
<organism evidence="4 5">
    <name type="scientific">Prevotella heparinolytica</name>
    <dbReference type="NCBI Taxonomy" id="28113"/>
    <lineage>
        <taxon>Bacteria</taxon>
        <taxon>Pseudomonadati</taxon>
        <taxon>Bacteroidota</taxon>
        <taxon>Bacteroidia</taxon>
        <taxon>Bacteroidales</taxon>
        <taxon>Bacteroidaceae</taxon>
        <taxon>Bacteroides</taxon>
    </lineage>
</organism>
<keyword evidence="1" id="KW-1133">Transmembrane helix</keyword>
<evidence type="ECO:0000313" key="4">
    <source>
        <dbReference type="EMBL" id="RRD89913.1"/>
    </source>
</evidence>
<gene>
    <name evidence="4" type="ORF">EII33_09210</name>
</gene>
<feature type="domain" description="Protein FecR C-terminal" evidence="3">
    <location>
        <begin position="294"/>
        <end position="361"/>
    </location>
</feature>
<name>A0A3P2A8H0_9BACE</name>
<proteinExistence type="predicted"/>
<evidence type="ECO:0000259" key="3">
    <source>
        <dbReference type="Pfam" id="PF16344"/>
    </source>
</evidence>
<dbReference type="PIRSF" id="PIRSF018266">
    <property type="entry name" value="FecR"/>
    <property type="match status" value="1"/>
</dbReference>
<dbReference type="Proteomes" id="UP000279562">
    <property type="component" value="Unassembled WGS sequence"/>
</dbReference>
<protein>
    <submittedName>
        <fullName evidence="4">DUF4974 domain-containing protein</fullName>
    </submittedName>
</protein>
<dbReference type="Gene3D" id="3.55.50.30">
    <property type="match status" value="1"/>
</dbReference>
<dbReference type="InterPro" id="IPR032508">
    <property type="entry name" value="FecR_C"/>
</dbReference>